<evidence type="ECO:0000259" key="5">
    <source>
        <dbReference type="PROSITE" id="PS50931"/>
    </source>
</evidence>
<reference evidence="6" key="3">
    <citation type="submission" date="2023-06" db="EMBL/GenBank/DDBJ databases">
        <authorList>
            <person name="Sun Q."/>
            <person name="Zhou Y."/>
        </authorList>
    </citation>
    <scope>NUCLEOTIDE SEQUENCE</scope>
    <source>
        <strain evidence="6">CGMCC 1.10859</strain>
    </source>
</reference>
<keyword evidence="4" id="KW-0804">Transcription</keyword>
<evidence type="ECO:0000313" key="7">
    <source>
        <dbReference type="EMBL" id="SDX94769.1"/>
    </source>
</evidence>
<keyword evidence="8" id="KW-1185">Reference proteome</keyword>
<protein>
    <submittedName>
        <fullName evidence="6">LysR family transcriptional regulator</fullName>
    </submittedName>
    <submittedName>
        <fullName evidence="7">Transcriptional regulator, LysR family</fullName>
    </submittedName>
</protein>
<dbReference type="Proteomes" id="UP000199541">
    <property type="component" value="Unassembled WGS sequence"/>
</dbReference>
<name>A0AAN4UTC3_9RHOB</name>
<dbReference type="SUPFAM" id="SSF46785">
    <property type="entry name" value="Winged helix' DNA-binding domain"/>
    <property type="match status" value="1"/>
</dbReference>
<evidence type="ECO:0000313" key="8">
    <source>
        <dbReference type="Proteomes" id="UP000199541"/>
    </source>
</evidence>
<organism evidence="6 9">
    <name type="scientific">Allgaiera indica</name>
    <dbReference type="NCBI Taxonomy" id="765699"/>
    <lineage>
        <taxon>Bacteria</taxon>
        <taxon>Pseudomonadati</taxon>
        <taxon>Pseudomonadota</taxon>
        <taxon>Alphaproteobacteria</taxon>
        <taxon>Rhodobacterales</taxon>
        <taxon>Paracoccaceae</taxon>
        <taxon>Allgaiera</taxon>
    </lineage>
</organism>
<dbReference type="PROSITE" id="PS50931">
    <property type="entry name" value="HTH_LYSR"/>
    <property type="match status" value="1"/>
</dbReference>
<dbReference type="SUPFAM" id="SSF53850">
    <property type="entry name" value="Periplasmic binding protein-like II"/>
    <property type="match status" value="1"/>
</dbReference>
<dbReference type="FunFam" id="1.10.10.10:FF:000001">
    <property type="entry name" value="LysR family transcriptional regulator"/>
    <property type="match status" value="1"/>
</dbReference>
<accession>A0AAN4UTC3</accession>
<dbReference type="InterPro" id="IPR036390">
    <property type="entry name" value="WH_DNA-bd_sf"/>
</dbReference>
<dbReference type="GO" id="GO:0003700">
    <property type="term" value="F:DNA-binding transcription factor activity"/>
    <property type="evidence" value="ECO:0007669"/>
    <property type="project" value="InterPro"/>
</dbReference>
<proteinExistence type="inferred from homology"/>
<comment type="caution">
    <text evidence="6">The sequence shown here is derived from an EMBL/GenBank/DDBJ whole genome shotgun (WGS) entry which is preliminary data.</text>
</comment>
<dbReference type="Proteomes" id="UP000634647">
    <property type="component" value="Unassembled WGS sequence"/>
</dbReference>
<evidence type="ECO:0000313" key="9">
    <source>
        <dbReference type="Proteomes" id="UP000634647"/>
    </source>
</evidence>
<reference evidence="7 8" key="2">
    <citation type="submission" date="2016-10" db="EMBL/GenBank/DDBJ databases">
        <authorList>
            <person name="Varghese N."/>
            <person name="Submissions S."/>
        </authorList>
    </citation>
    <scope>NUCLEOTIDE SEQUENCE [LARGE SCALE GENOMIC DNA]</scope>
    <source>
        <strain evidence="7 8">DSM 24802</strain>
    </source>
</reference>
<evidence type="ECO:0000256" key="3">
    <source>
        <dbReference type="ARBA" id="ARBA00023125"/>
    </source>
</evidence>
<dbReference type="PANTHER" id="PTHR30126:SF98">
    <property type="entry name" value="HTH-TYPE TRANSCRIPTIONAL ACTIVATOR BAUR"/>
    <property type="match status" value="1"/>
</dbReference>
<dbReference type="Gene3D" id="1.10.10.10">
    <property type="entry name" value="Winged helix-like DNA-binding domain superfamily/Winged helix DNA-binding domain"/>
    <property type="match status" value="1"/>
</dbReference>
<evidence type="ECO:0000313" key="6">
    <source>
        <dbReference type="EMBL" id="GHE04216.1"/>
    </source>
</evidence>
<sequence length="298" mass="32669">MSDLNYHHLRYFREVARDGNLTRAAERLNVSQSALSSQIRTLEDRLGQPLFERRGRQLVLTEVGHIALDYADRIFGAGEELVSVLRQAGAGRQVLRVGAPSTLSRNFQLRFLAPIIGSDEIEIVLRSGSGPMLFEALQSLALDVVLTTEPPARDVFSAFVAHRVSAQKVGLHGTPHRMRHPTLAEALRQEPVILPTDSSIRTGFDSLVARLGLRPRVAAEVDDMAMIRLLAREDAGLAITPAVVLADELREGLLVTAPFDLDIVEDFYAVTLQRRFPNPVLERVLGAAAEAGDTGASR</sequence>
<dbReference type="EMBL" id="BNAB01000015">
    <property type="protein sequence ID" value="GHE04216.1"/>
    <property type="molecule type" value="Genomic_DNA"/>
</dbReference>
<evidence type="ECO:0000256" key="2">
    <source>
        <dbReference type="ARBA" id="ARBA00023015"/>
    </source>
</evidence>
<gene>
    <name evidence="6" type="ORF">GCM10008024_30690</name>
    <name evidence="7" type="ORF">SAMN05444006_1503</name>
</gene>
<dbReference type="InterPro" id="IPR036388">
    <property type="entry name" value="WH-like_DNA-bd_sf"/>
</dbReference>
<dbReference type="GO" id="GO:0000976">
    <property type="term" value="F:transcription cis-regulatory region binding"/>
    <property type="evidence" value="ECO:0007669"/>
    <property type="project" value="TreeGrafter"/>
</dbReference>
<keyword evidence="3" id="KW-0238">DNA-binding</keyword>
<comment type="similarity">
    <text evidence="1">Belongs to the LysR transcriptional regulatory family.</text>
</comment>
<dbReference type="Pfam" id="PF00126">
    <property type="entry name" value="HTH_1"/>
    <property type="match status" value="1"/>
</dbReference>
<dbReference type="Gene3D" id="3.40.190.10">
    <property type="entry name" value="Periplasmic binding protein-like II"/>
    <property type="match status" value="2"/>
</dbReference>
<dbReference type="Pfam" id="PF03466">
    <property type="entry name" value="LysR_substrate"/>
    <property type="match status" value="1"/>
</dbReference>
<dbReference type="RefSeq" id="WP_035840584.1">
    <property type="nucleotide sequence ID" value="NZ_BNAB01000015.1"/>
</dbReference>
<keyword evidence="2" id="KW-0805">Transcription regulation</keyword>
<dbReference type="AlphaFoldDB" id="A0AAN4UTC3"/>
<dbReference type="PANTHER" id="PTHR30126">
    <property type="entry name" value="HTH-TYPE TRANSCRIPTIONAL REGULATOR"/>
    <property type="match status" value="1"/>
</dbReference>
<feature type="domain" description="HTH lysR-type" evidence="5">
    <location>
        <begin position="4"/>
        <end position="61"/>
    </location>
</feature>
<evidence type="ECO:0000256" key="4">
    <source>
        <dbReference type="ARBA" id="ARBA00023163"/>
    </source>
</evidence>
<dbReference type="InterPro" id="IPR005119">
    <property type="entry name" value="LysR_subst-bd"/>
</dbReference>
<dbReference type="InterPro" id="IPR000847">
    <property type="entry name" value="LysR_HTH_N"/>
</dbReference>
<dbReference type="CDD" id="cd05466">
    <property type="entry name" value="PBP2_LTTR_substrate"/>
    <property type="match status" value="1"/>
</dbReference>
<evidence type="ECO:0000256" key="1">
    <source>
        <dbReference type="ARBA" id="ARBA00009437"/>
    </source>
</evidence>
<reference evidence="6" key="1">
    <citation type="journal article" date="2014" name="Int. J. Syst. Evol. Microbiol.">
        <title>Complete genome sequence of Corynebacterium casei LMG S-19264T (=DSM 44701T), isolated from a smear-ripened cheese.</title>
        <authorList>
            <consortium name="US DOE Joint Genome Institute (JGI-PGF)"/>
            <person name="Walter F."/>
            <person name="Albersmeier A."/>
            <person name="Kalinowski J."/>
            <person name="Ruckert C."/>
        </authorList>
    </citation>
    <scope>NUCLEOTIDE SEQUENCE</scope>
    <source>
        <strain evidence="6">CGMCC 1.10859</strain>
    </source>
</reference>
<dbReference type="EMBL" id="FNOB01000050">
    <property type="protein sequence ID" value="SDX94769.1"/>
    <property type="molecule type" value="Genomic_DNA"/>
</dbReference>
<dbReference type="PRINTS" id="PR00039">
    <property type="entry name" value="HTHLYSR"/>
</dbReference>